<dbReference type="InterPro" id="IPR044851">
    <property type="entry name" value="Wax_synthase"/>
</dbReference>
<keyword evidence="7 8" id="KW-0472">Membrane</keyword>
<dbReference type="STRING" id="1314781.A0A165P430"/>
<dbReference type="PANTHER" id="PTHR31595">
    <property type="entry name" value="LONG-CHAIN-ALCOHOL O-FATTY-ACYLTRANSFERASE 3-RELATED"/>
    <property type="match status" value="1"/>
</dbReference>
<protein>
    <recommendedName>
        <fullName evidence="9">Wax synthase domain-containing protein</fullName>
    </recommendedName>
</protein>
<feature type="transmembrane region" description="Helical" evidence="8">
    <location>
        <begin position="342"/>
        <end position="359"/>
    </location>
</feature>
<feature type="domain" description="Wax synthase" evidence="9">
    <location>
        <begin position="268"/>
        <end position="347"/>
    </location>
</feature>
<evidence type="ECO:0000313" key="11">
    <source>
        <dbReference type="Proteomes" id="UP000077266"/>
    </source>
</evidence>
<keyword evidence="11" id="KW-1185">Reference proteome</keyword>
<dbReference type="EMBL" id="KV425892">
    <property type="protein sequence ID" value="KZW01614.1"/>
    <property type="molecule type" value="Genomic_DNA"/>
</dbReference>
<keyword evidence="5 8" id="KW-0812">Transmembrane</keyword>
<dbReference type="OrthoDB" id="1077582at2759"/>
<keyword evidence="6 8" id="KW-1133">Transmembrane helix</keyword>
<feature type="transmembrane region" description="Helical" evidence="8">
    <location>
        <begin position="29"/>
        <end position="47"/>
    </location>
</feature>
<dbReference type="InParanoid" id="A0A165P430"/>
<dbReference type="PANTHER" id="PTHR31595:SF57">
    <property type="entry name" value="OS04G0481900 PROTEIN"/>
    <property type="match status" value="1"/>
</dbReference>
<comment type="pathway">
    <text evidence="2">Secondary metabolite biosynthesis.</text>
</comment>
<gene>
    <name evidence="10" type="ORF">EXIGLDRAFT_717191</name>
</gene>
<dbReference type="GO" id="GO:0006629">
    <property type="term" value="P:lipid metabolic process"/>
    <property type="evidence" value="ECO:0007669"/>
    <property type="project" value="InterPro"/>
</dbReference>
<evidence type="ECO:0000256" key="6">
    <source>
        <dbReference type="ARBA" id="ARBA00022989"/>
    </source>
</evidence>
<keyword evidence="4" id="KW-0808">Transferase</keyword>
<organism evidence="10 11">
    <name type="scientific">Exidia glandulosa HHB12029</name>
    <dbReference type="NCBI Taxonomy" id="1314781"/>
    <lineage>
        <taxon>Eukaryota</taxon>
        <taxon>Fungi</taxon>
        <taxon>Dikarya</taxon>
        <taxon>Basidiomycota</taxon>
        <taxon>Agaricomycotina</taxon>
        <taxon>Agaricomycetes</taxon>
        <taxon>Auriculariales</taxon>
        <taxon>Exidiaceae</taxon>
        <taxon>Exidia</taxon>
    </lineage>
</organism>
<dbReference type="Pfam" id="PF13813">
    <property type="entry name" value="MBOAT_2"/>
    <property type="match status" value="1"/>
</dbReference>
<feature type="transmembrane region" description="Helical" evidence="8">
    <location>
        <begin position="297"/>
        <end position="322"/>
    </location>
</feature>
<feature type="transmembrane region" description="Helical" evidence="8">
    <location>
        <begin position="240"/>
        <end position="261"/>
    </location>
</feature>
<feature type="transmembrane region" description="Helical" evidence="8">
    <location>
        <begin position="184"/>
        <end position="203"/>
    </location>
</feature>
<comment type="subcellular location">
    <subcellularLocation>
        <location evidence="1">Membrane</location>
        <topology evidence="1">Multi-pass membrane protein</topology>
    </subcellularLocation>
</comment>
<evidence type="ECO:0000256" key="3">
    <source>
        <dbReference type="ARBA" id="ARBA00007282"/>
    </source>
</evidence>
<dbReference type="GO" id="GO:0008374">
    <property type="term" value="F:O-acyltransferase activity"/>
    <property type="evidence" value="ECO:0007669"/>
    <property type="project" value="InterPro"/>
</dbReference>
<feature type="transmembrane region" description="Helical" evidence="8">
    <location>
        <begin position="54"/>
        <end position="75"/>
    </location>
</feature>
<evidence type="ECO:0000313" key="10">
    <source>
        <dbReference type="EMBL" id="KZW01614.1"/>
    </source>
</evidence>
<accession>A0A165P430</accession>
<proteinExistence type="inferred from homology"/>
<feature type="transmembrane region" description="Helical" evidence="8">
    <location>
        <begin position="81"/>
        <end position="100"/>
    </location>
</feature>
<evidence type="ECO:0000256" key="5">
    <source>
        <dbReference type="ARBA" id="ARBA00022692"/>
    </source>
</evidence>
<reference evidence="10 11" key="1">
    <citation type="journal article" date="2016" name="Mol. Biol. Evol.">
        <title>Comparative Genomics of Early-Diverging Mushroom-Forming Fungi Provides Insights into the Origins of Lignocellulose Decay Capabilities.</title>
        <authorList>
            <person name="Nagy L.G."/>
            <person name="Riley R."/>
            <person name="Tritt A."/>
            <person name="Adam C."/>
            <person name="Daum C."/>
            <person name="Floudas D."/>
            <person name="Sun H."/>
            <person name="Yadav J.S."/>
            <person name="Pangilinan J."/>
            <person name="Larsson K.H."/>
            <person name="Matsuura K."/>
            <person name="Barry K."/>
            <person name="Labutti K."/>
            <person name="Kuo R."/>
            <person name="Ohm R.A."/>
            <person name="Bhattacharya S.S."/>
            <person name="Shirouzu T."/>
            <person name="Yoshinaga Y."/>
            <person name="Martin F.M."/>
            <person name="Grigoriev I.V."/>
            <person name="Hibbett D.S."/>
        </authorList>
    </citation>
    <scope>NUCLEOTIDE SEQUENCE [LARGE SCALE GENOMIC DNA]</scope>
    <source>
        <strain evidence="10 11">HHB12029</strain>
    </source>
</reference>
<dbReference type="GO" id="GO:0016020">
    <property type="term" value="C:membrane"/>
    <property type="evidence" value="ECO:0007669"/>
    <property type="project" value="UniProtKB-SubCell"/>
</dbReference>
<evidence type="ECO:0000256" key="7">
    <source>
        <dbReference type="ARBA" id="ARBA00023136"/>
    </source>
</evidence>
<comment type="similarity">
    <text evidence="3">Belongs to the wax synthase family.</text>
</comment>
<evidence type="ECO:0000256" key="2">
    <source>
        <dbReference type="ARBA" id="ARBA00005179"/>
    </source>
</evidence>
<evidence type="ECO:0000256" key="1">
    <source>
        <dbReference type="ARBA" id="ARBA00004141"/>
    </source>
</evidence>
<evidence type="ECO:0000256" key="4">
    <source>
        <dbReference type="ARBA" id="ARBA00022679"/>
    </source>
</evidence>
<sequence length="428" mass="47995">MSFSLEDFNAWFHKWIVPYPHDRKPITPWNIWILFTAFFPLLTVAYLARRPNTWVLRILVFPLVLVTTTQVLFAYCFPPTGATFNFALGLLGIYSVGKAIEFAFSPSGRLKVGEKVLGQESRSAIEREHDVHKKHTPWGVFSGLRDAIELLCAVRGIGWDFGSGTGIYVPPLGRPTERDPWIRATLKSIVISFLALDFLESFLKLWPGVGSPTGGSIFFPTLPPVQRYILSTALHTCTGFAFVAGFTMCYDLLALGAVILVNHTPSSWPPGWDAPWLSASLHELWARRWHQFLRQTFLVFGGYPLALLGFGRVGLVLGSFTASGAFHDLGMYFMGNGLDSRVFFFFFTQGILVICEHGFRKVTGRRVGGWPGRLWVYFSIFVLGQPLVDSWHNRGLAGGLIIPPPISPARQIYFPLIKRVYLRYAGVA</sequence>
<dbReference type="InterPro" id="IPR032805">
    <property type="entry name" value="Wax_synthase_dom"/>
</dbReference>
<evidence type="ECO:0000256" key="8">
    <source>
        <dbReference type="SAM" id="Phobius"/>
    </source>
</evidence>
<evidence type="ECO:0000259" key="9">
    <source>
        <dbReference type="Pfam" id="PF13813"/>
    </source>
</evidence>
<dbReference type="Proteomes" id="UP000077266">
    <property type="component" value="Unassembled WGS sequence"/>
</dbReference>
<dbReference type="AlphaFoldDB" id="A0A165P430"/>
<name>A0A165P430_EXIGL</name>